<dbReference type="EMBL" id="BLQM01000224">
    <property type="protein sequence ID" value="GMH76723.1"/>
    <property type="molecule type" value="Genomic_DNA"/>
</dbReference>
<evidence type="ECO:0000256" key="1">
    <source>
        <dbReference type="ARBA" id="ARBA00022737"/>
    </source>
</evidence>
<dbReference type="Gene3D" id="1.25.40.10">
    <property type="entry name" value="Tetratricopeptide repeat domain"/>
    <property type="match status" value="1"/>
</dbReference>
<keyword evidence="2" id="KW-0802">TPR repeat</keyword>
<feature type="compositionally biased region" description="Acidic residues" evidence="3">
    <location>
        <begin position="588"/>
        <end position="600"/>
    </location>
</feature>
<evidence type="ECO:0000256" key="2">
    <source>
        <dbReference type="ARBA" id="ARBA00022803"/>
    </source>
</evidence>
<organism evidence="4 5">
    <name type="scientific">Triparma laevis f. inornata</name>
    <dbReference type="NCBI Taxonomy" id="1714386"/>
    <lineage>
        <taxon>Eukaryota</taxon>
        <taxon>Sar</taxon>
        <taxon>Stramenopiles</taxon>
        <taxon>Ochrophyta</taxon>
        <taxon>Bolidophyceae</taxon>
        <taxon>Parmales</taxon>
        <taxon>Triparmaceae</taxon>
        <taxon>Triparma</taxon>
    </lineage>
</organism>
<gene>
    <name evidence="4" type="ORF">TL16_g07175</name>
</gene>
<proteinExistence type="predicted"/>
<keyword evidence="1" id="KW-0677">Repeat</keyword>
<feature type="compositionally biased region" description="Basic residues" evidence="3">
    <location>
        <begin position="635"/>
        <end position="644"/>
    </location>
</feature>
<reference evidence="5" key="1">
    <citation type="journal article" date="2023" name="Commun. Biol.">
        <title>Genome analysis of Parmales, the sister group of diatoms, reveals the evolutionary specialization of diatoms from phago-mixotrophs to photoautotrophs.</title>
        <authorList>
            <person name="Ban H."/>
            <person name="Sato S."/>
            <person name="Yoshikawa S."/>
            <person name="Yamada K."/>
            <person name="Nakamura Y."/>
            <person name="Ichinomiya M."/>
            <person name="Sato N."/>
            <person name="Blanc-Mathieu R."/>
            <person name="Endo H."/>
            <person name="Kuwata A."/>
            <person name="Ogata H."/>
        </authorList>
    </citation>
    <scope>NUCLEOTIDE SEQUENCE [LARGE SCALE GENOMIC DNA]</scope>
</reference>
<dbReference type="PANTHER" id="PTHR22904">
    <property type="entry name" value="TPR REPEAT CONTAINING PROTEIN"/>
    <property type="match status" value="1"/>
</dbReference>
<comment type="caution">
    <text evidence="4">The sequence shown here is derived from an EMBL/GenBank/DDBJ whole genome shotgun (WGS) entry which is preliminary data.</text>
</comment>
<dbReference type="SUPFAM" id="SSF48452">
    <property type="entry name" value="TPR-like"/>
    <property type="match status" value="1"/>
</dbReference>
<evidence type="ECO:0000313" key="5">
    <source>
        <dbReference type="Proteomes" id="UP001162640"/>
    </source>
</evidence>
<dbReference type="InterPro" id="IPR011990">
    <property type="entry name" value="TPR-like_helical_dom_sf"/>
</dbReference>
<feature type="region of interest" description="Disordered" evidence="3">
    <location>
        <begin position="564"/>
        <end position="674"/>
    </location>
</feature>
<evidence type="ECO:0000256" key="3">
    <source>
        <dbReference type="SAM" id="MobiDB-lite"/>
    </source>
</evidence>
<feature type="compositionally biased region" description="Basic and acidic residues" evidence="3">
    <location>
        <begin position="601"/>
        <end position="616"/>
    </location>
</feature>
<name>A0A9W7EHA8_9STRA</name>
<dbReference type="GO" id="GO:0051879">
    <property type="term" value="F:Hsp90 protein binding"/>
    <property type="evidence" value="ECO:0007669"/>
    <property type="project" value="TreeGrafter"/>
</dbReference>
<accession>A0A9W7EHA8</accession>
<protein>
    <submittedName>
        <fullName evidence="4">Uncharacterized protein</fullName>
    </submittedName>
</protein>
<sequence>MSSEDAPTTTASGLRGRVQALLRTISDNIPHAQRQSFAESVCSKLMESYDKTHVSELINCGANSNLDDDGYRQILFFPSPKDALFYPKLIMSSNSSVQIPFTVMLYLSHTYNHGSFNFAREFIKGGGLKSLTELCVSENIHLRGQAVDTLLQLTAHEGFDWFAALPETLPLKEKKDVISLHRGFLNIRDSNFVSNMLKNAPWNPSFPGGSYLILQILAFWMSWVRAQHCDNNVLYLSNEVLESLRKWKECEVYEMDGEEVTTTGRVLQEEKELAKRLFGDFSRFVGHEFRTDDPLIFGDKKEVLDSWRGSISAEEREIGNDCFIEGDYEEALKYYGAALSSGETIDLDDLDGGDDDKSRGGTTPYSSNVQIVEVVESDARAILHCNRSACYLKIVQKTWGMKVGDICWSDVDGGVCKVTEKEKAEGRNLLTLAEAEGRASINFDKTFAKGYFRTGQALALQDKLKEALAIAKLGITTSPDSPHLDSLDEFCGSVLTKLHEAKKGNKESDIMAKIMGRKTYGKKLKDEQVAVARRRKEEKEKARFFGVGGIEEKEGGDEEGVIEVDEQNDEENASSTALVPVKKKTVYEDDEDEDDYDPDDYWSREKKAKKDAEAGFHEVSGADSDDDDAPVARKSVNKRVVTKKKGGEIKGKKTAPPGITLPSPPSEDIAFLSSSNKSSMADILTMGKKSRGAEKKKKDGTKKLKKENKKTKKDDNGLADVLKLGKATSKINFDA</sequence>
<dbReference type="PANTHER" id="PTHR22904:SF523">
    <property type="entry name" value="STRESS-INDUCED-PHOSPHOPROTEIN 1"/>
    <property type="match status" value="1"/>
</dbReference>
<dbReference type="AlphaFoldDB" id="A0A9W7EHA8"/>
<feature type="region of interest" description="Disordered" evidence="3">
    <location>
        <begin position="686"/>
        <end position="717"/>
    </location>
</feature>
<evidence type="ECO:0000313" key="4">
    <source>
        <dbReference type="EMBL" id="GMH76723.1"/>
    </source>
</evidence>
<dbReference type="Proteomes" id="UP001162640">
    <property type="component" value="Unassembled WGS sequence"/>
</dbReference>
<feature type="compositionally biased region" description="Basic residues" evidence="3">
    <location>
        <begin position="698"/>
        <end position="711"/>
    </location>
</feature>